<name>A0A953LXP5_9BACT</name>
<feature type="transmembrane region" description="Helical" evidence="1">
    <location>
        <begin position="95"/>
        <end position="117"/>
    </location>
</feature>
<evidence type="ECO:0000256" key="1">
    <source>
        <dbReference type="SAM" id="Phobius"/>
    </source>
</evidence>
<protein>
    <submittedName>
        <fullName evidence="2">Cytochrome C biogenesis protein ResB</fullName>
    </submittedName>
</protein>
<accession>A0A953LXP5</accession>
<proteinExistence type="predicted"/>
<keyword evidence="1" id="KW-1133">Transmembrane helix</keyword>
<reference evidence="2" key="1">
    <citation type="journal article" date="2021" name="bioRxiv">
        <title>Unraveling nitrogen, sulfur and carbon metabolic pathways and microbial community transcriptional responses to substrate deprivation and toxicity stresses in a bioreactor mimicking anoxic brackish coastal sediment conditions.</title>
        <authorList>
            <person name="Martins P.D."/>
            <person name="Echeveste M.J."/>
            <person name="Arshad A."/>
            <person name="Kurth J."/>
            <person name="Ouboter H."/>
            <person name="Jetten M.S.M."/>
            <person name="Welte C.U."/>
        </authorList>
    </citation>
    <scope>NUCLEOTIDE SEQUENCE</scope>
    <source>
        <strain evidence="2">MAG_39</strain>
    </source>
</reference>
<feature type="transmembrane region" description="Helical" evidence="1">
    <location>
        <begin position="62"/>
        <end position="83"/>
    </location>
</feature>
<keyword evidence="1" id="KW-0472">Membrane</keyword>
<sequence>MLLLKKVLHFLLSLRTAVWLLCLLITLLLAGAFIMPVAEEFQSLHAVPLFLWLQEQPPKITWWLWGALFLLVLLTANTLFCSVDSVIKKRKAGQWLLLISPQVTHIGFLLILLAHLFSAAGGFKGYAAAREGSLLELPDATSLHVKTISLSLGPGGHLEDWAVEVEYLSGDAAGGVVVKRDRLLPNKPSLHRGAGVYVKDLQAYPEKAVLLEVSREPGAAWALAGGIVFMAGTLTLLALKMRSEG</sequence>
<dbReference type="EMBL" id="JAIOIV010000107">
    <property type="protein sequence ID" value="MBZ0157186.1"/>
    <property type="molecule type" value="Genomic_DNA"/>
</dbReference>
<reference evidence="2" key="2">
    <citation type="submission" date="2021-08" db="EMBL/GenBank/DDBJ databases">
        <authorList>
            <person name="Dalcin Martins P."/>
        </authorList>
    </citation>
    <scope>NUCLEOTIDE SEQUENCE</scope>
    <source>
        <strain evidence="2">MAG_39</strain>
    </source>
</reference>
<keyword evidence="1" id="KW-0812">Transmembrane</keyword>
<organism evidence="2 3">
    <name type="scientific">Candidatus Nitrobium versatile</name>
    <dbReference type="NCBI Taxonomy" id="2884831"/>
    <lineage>
        <taxon>Bacteria</taxon>
        <taxon>Pseudomonadati</taxon>
        <taxon>Nitrospirota</taxon>
        <taxon>Nitrospiria</taxon>
        <taxon>Nitrospirales</taxon>
        <taxon>Nitrospiraceae</taxon>
        <taxon>Candidatus Nitrobium</taxon>
    </lineage>
</organism>
<dbReference type="AlphaFoldDB" id="A0A953LXP5"/>
<comment type="caution">
    <text evidence="2">The sequence shown here is derived from an EMBL/GenBank/DDBJ whole genome shotgun (WGS) entry which is preliminary data.</text>
</comment>
<evidence type="ECO:0000313" key="3">
    <source>
        <dbReference type="Proteomes" id="UP000705867"/>
    </source>
</evidence>
<feature type="transmembrane region" description="Helical" evidence="1">
    <location>
        <begin position="219"/>
        <end position="239"/>
    </location>
</feature>
<evidence type="ECO:0000313" key="2">
    <source>
        <dbReference type="EMBL" id="MBZ0157186.1"/>
    </source>
</evidence>
<gene>
    <name evidence="2" type="ORF">K8I29_13365</name>
</gene>
<dbReference type="Proteomes" id="UP000705867">
    <property type="component" value="Unassembled WGS sequence"/>
</dbReference>